<evidence type="ECO:0000256" key="7">
    <source>
        <dbReference type="SAM" id="Phobius"/>
    </source>
</evidence>
<dbReference type="EC" id="2.7.13.3" evidence="2"/>
<evidence type="ECO:0000256" key="4">
    <source>
        <dbReference type="ARBA" id="ARBA00022679"/>
    </source>
</evidence>
<dbReference type="Proteomes" id="UP000594759">
    <property type="component" value="Chromosome"/>
</dbReference>
<evidence type="ECO:0000256" key="1">
    <source>
        <dbReference type="ARBA" id="ARBA00000085"/>
    </source>
</evidence>
<dbReference type="PRINTS" id="PR00344">
    <property type="entry name" value="BCTRLSENSOR"/>
</dbReference>
<evidence type="ECO:0000256" key="3">
    <source>
        <dbReference type="ARBA" id="ARBA00022553"/>
    </source>
</evidence>
<feature type="transmembrane region" description="Helical" evidence="7">
    <location>
        <begin position="12"/>
        <end position="35"/>
    </location>
</feature>
<dbReference type="EMBL" id="CP064939">
    <property type="protein sequence ID" value="QPH37782.1"/>
    <property type="molecule type" value="Genomic_DNA"/>
</dbReference>
<evidence type="ECO:0000256" key="5">
    <source>
        <dbReference type="ARBA" id="ARBA00022777"/>
    </source>
</evidence>
<dbReference type="Pfam" id="PF00512">
    <property type="entry name" value="HisKA"/>
    <property type="match status" value="1"/>
</dbReference>
<dbReference type="InterPro" id="IPR050736">
    <property type="entry name" value="Sensor_HK_Regulatory"/>
</dbReference>
<keyword evidence="7" id="KW-1133">Transmembrane helix</keyword>
<keyword evidence="10" id="KW-1185">Reference proteome</keyword>
<dbReference type="PANTHER" id="PTHR43711">
    <property type="entry name" value="TWO-COMPONENT HISTIDINE KINASE"/>
    <property type="match status" value="1"/>
</dbReference>
<name>A0A7U3Q3F8_9SPHI</name>
<dbReference type="SMART" id="SM00387">
    <property type="entry name" value="HATPase_c"/>
    <property type="match status" value="1"/>
</dbReference>
<comment type="catalytic activity">
    <reaction evidence="1">
        <text>ATP + protein L-histidine = ADP + protein N-phospho-L-histidine.</text>
        <dbReference type="EC" id="2.7.13.3"/>
    </reaction>
</comment>
<dbReference type="InterPro" id="IPR036890">
    <property type="entry name" value="HATPase_C_sf"/>
</dbReference>
<proteinExistence type="predicted"/>
<gene>
    <name evidence="9" type="ORF">IZT61_11730</name>
</gene>
<evidence type="ECO:0000259" key="8">
    <source>
        <dbReference type="PROSITE" id="PS50109"/>
    </source>
</evidence>
<sequence length="561" mass="64356">MTLDKKNGYRKNFSLGVTFITLISILFILSLFLAFNYSKKSIENDFVSEKVNVLEQSIKPYNDFFQNKMPEVSYYSGYLDSSIAAKFVDTILLKYPFVSKVTFYDTEIKNKPVKDGINANHLGIGPKAIYQFGRNVNPDSIKLYSEEDTHSFNVGSDFNAMAIKLATFVETLDTASVPSQEELFTNFSIVNSNDRKITYLNIPRGEDLRTYKEMMRHKLNPTPVYQQDLLVFNLEATKIKIINTRPLLYQSIKIEPLTYDPIDTSVEHISTEIALPGAFSDFKLYLVSSKSYIKKEIFIYFMPIALVLLLVYGVLLLVAFLIYRNLNINSKMFKLQYDFVNNLTHEFKTPVSVIKIAGNNIKSASALSKREQQLYGKILDEEADKLNRLMNKLLAFTQIENKAIKLNEEEVNIVDFIESTIESHTLKHPDFKITYEVVGFKTFITDPVLLGSLFDNLAENAYKYSKPENKRLHITAKLIKGFLVFRFTDKGIGIPSSELNNIFKKFFRIQNEYNQMGSVGLGLAFCKELINFMEGEISVKSKVDMGTEFKIVLPYNNKLER</sequence>
<protein>
    <recommendedName>
        <fullName evidence="2">histidine kinase</fullName>
        <ecNumber evidence="2">2.7.13.3</ecNumber>
    </recommendedName>
</protein>
<keyword evidence="7" id="KW-0472">Membrane</keyword>
<accession>A0A7U3Q3F8</accession>
<keyword evidence="4" id="KW-0808">Transferase</keyword>
<dbReference type="CDD" id="cd00082">
    <property type="entry name" value="HisKA"/>
    <property type="match status" value="1"/>
</dbReference>
<dbReference type="InterPro" id="IPR003661">
    <property type="entry name" value="HisK_dim/P_dom"/>
</dbReference>
<dbReference type="SUPFAM" id="SSF47384">
    <property type="entry name" value="Homodimeric domain of signal transducing histidine kinase"/>
    <property type="match status" value="1"/>
</dbReference>
<evidence type="ECO:0000313" key="9">
    <source>
        <dbReference type="EMBL" id="QPH37782.1"/>
    </source>
</evidence>
<dbReference type="InterPro" id="IPR003594">
    <property type="entry name" value="HATPase_dom"/>
</dbReference>
<keyword evidence="6" id="KW-0902">Two-component regulatory system</keyword>
<keyword evidence="7" id="KW-0812">Transmembrane</keyword>
<dbReference type="Pfam" id="PF02518">
    <property type="entry name" value="HATPase_c"/>
    <property type="match status" value="1"/>
</dbReference>
<dbReference type="GO" id="GO:0000155">
    <property type="term" value="F:phosphorelay sensor kinase activity"/>
    <property type="evidence" value="ECO:0007669"/>
    <property type="project" value="InterPro"/>
</dbReference>
<dbReference type="KEGG" id="pex:IZT61_11730"/>
<dbReference type="SUPFAM" id="SSF55874">
    <property type="entry name" value="ATPase domain of HSP90 chaperone/DNA topoisomerase II/histidine kinase"/>
    <property type="match status" value="1"/>
</dbReference>
<keyword evidence="5 9" id="KW-0418">Kinase</keyword>
<organism evidence="9 10">
    <name type="scientific">Pedobacter endophyticus</name>
    <dbReference type="NCBI Taxonomy" id="2789740"/>
    <lineage>
        <taxon>Bacteria</taxon>
        <taxon>Pseudomonadati</taxon>
        <taxon>Bacteroidota</taxon>
        <taxon>Sphingobacteriia</taxon>
        <taxon>Sphingobacteriales</taxon>
        <taxon>Sphingobacteriaceae</taxon>
        <taxon>Pedobacter</taxon>
    </lineage>
</organism>
<evidence type="ECO:0000313" key="10">
    <source>
        <dbReference type="Proteomes" id="UP000594759"/>
    </source>
</evidence>
<dbReference type="InterPro" id="IPR005467">
    <property type="entry name" value="His_kinase_dom"/>
</dbReference>
<evidence type="ECO:0000256" key="2">
    <source>
        <dbReference type="ARBA" id="ARBA00012438"/>
    </source>
</evidence>
<dbReference type="AlphaFoldDB" id="A0A7U3Q3F8"/>
<feature type="domain" description="Histidine kinase" evidence="8">
    <location>
        <begin position="342"/>
        <end position="557"/>
    </location>
</feature>
<dbReference type="PROSITE" id="PS50109">
    <property type="entry name" value="HIS_KIN"/>
    <property type="match status" value="1"/>
</dbReference>
<dbReference type="Gene3D" id="1.10.287.130">
    <property type="match status" value="1"/>
</dbReference>
<dbReference type="InterPro" id="IPR004358">
    <property type="entry name" value="Sig_transdc_His_kin-like_C"/>
</dbReference>
<reference evidence="9 10" key="1">
    <citation type="submission" date="2020-11" db="EMBL/GenBank/DDBJ databases">
        <title>Pedobacter endophytica, an endophytic bacteria isolated form Carex pumila.</title>
        <authorList>
            <person name="Peng Y."/>
            <person name="Jiang L."/>
            <person name="Lee J."/>
        </authorList>
    </citation>
    <scope>NUCLEOTIDE SEQUENCE [LARGE SCALE GENOMIC DNA]</scope>
    <source>
        <strain evidence="9 10">JBR3-12</strain>
    </source>
</reference>
<dbReference type="SMART" id="SM00388">
    <property type="entry name" value="HisKA"/>
    <property type="match status" value="1"/>
</dbReference>
<dbReference type="Gene3D" id="3.30.565.10">
    <property type="entry name" value="Histidine kinase-like ATPase, C-terminal domain"/>
    <property type="match status" value="1"/>
</dbReference>
<evidence type="ECO:0000256" key="6">
    <source>
        <dbReference type="ARBA" id="ARBA00023012"/>
    </source>
</evidence>
<dbReference type="RefSeq" id="WP_196097095.1">
    <property type="nucleotide sequence ID" value="NZ_CP064939.1"/>
</dbReference>
<dbReference type="InterPro" id="IPR036097">
    <property type="entry name" value="HisK_dim/P_sf"/>
</dbReference>
<dbReference type="PANTHER" id="PTHR43711:SF1">
    <property type="entry name" value="HISTIDINE KINASE 1"/>
    <property type="match status" value="1"/>
</dbReference>
<feature type="transmembrane region" description="Helical" evidence="7">
    <location>
        <begin position="297"/>
        <end position="323"/>
    </location>
</feature>
<keyword evidence="3" id="KW-0597">Phosphoprotein</keyword>